<dbReference type="WBParaSite" id="PDA_v2.g19114.t1">
    <property type="protein sequence ID" value="PDA_v2.g19114.t1"/>
    <property type="gene ID" value="PDA_v2.g19114"/>
</dbReference>
<evidence type="ECO:0000256" key="1">
    <source>
        <dbReference type="SAM" id="MobiDB-lite"/>
    </source>
</evidence>
<keyword evidence="4" id="KW-1185">Reference proteome</keyword>
<dbReference type="AlphaFoldDB" id="A0A914PM97"/>
<feature type="compositionally biased region" description="Pro residues" evidence="1">
    <location>
        <begin position="40"/>
        <end position="77"/>
    </location>
</feature>
<feature type="transmembrane region" description="Helical" evidence="2">
    <location>
        <begin position="161"/>
        <end position="181"/>
    </location>
</feature>
<dbReference type="GO" id="GO:0008061">
    <property type="term" value="F:chitin binding"/>
    <property type="evidence" value="ECO:0007669"/>
    <property type="project" value="InterPro"/>
</dbReference>
<keyword evidence="2" id="KW-0812">Transmembrane</keyword>
<evidence type="ECO:0000259" key="3">
    <source>
        <dbReference type="PROSITE" id="PS50940"/>
    </source>
</evidence>
<accession>A0A914PM97</accession>
<name>A0A914PM97_9BILA</name>
<evidence type="ECO:0000313" key="4">
    <source>
        <dbReference type="Proteomes" id="UP000887578"/>
    </source>
</evidence>
<feature type="region of interest" description="Disordered" evidence="1">
    <location>
        <begin position="16"/>
        <end position="89"/>
    </location>
</feature>
<proteinExistence type="predicted"/>
<sequence length="209" mass="23556">MPSLFAILAVASANNYGPQPSFQQQQPQAPVLPKGGLVYAPPPQQKPPFYQPVYAPPPPPLQQTSPVPPPAYGPPLPQQQQQPPRPVEDFCQKNNLNDGYYGQGCKSHYFACSAFTTTRLQCPQGLFYDPETRTCDHKNFIVACGGTLFERSPRERKSLSWIRLFFVLINFLIGLYIWFIVFFTHPEEGDPEVSFFVSIFIVLSFLLSL</sequence>
<dbReference type="Pfam" id="PF01607">
    <property type="entry name" value="CBM_14"/>
    <property type="match status" value="1"/>
</dbReference>
<dbReference type="InterPro" id="IPR036508">
    <property type="entry name" value="Chitin-bd_dom_sf"/>
</dbReference>
<feature type="transmembrane region" description="Helical" evidence="2">
    <location>
        <begin position="193"/>
        <end position="208"/>
    </location>
</feature>
<dbReference type="Gene3D" id="2.170.140.10">
    <property type="entry name" value="Chitin binding domain"/>
    <property type="match status" value="1"/>
</dbReference>
<keyword evidence="2" id="KW-0472">Membrane</keyword>
<keyword evidence="2" id="KW-1133">Transmembrane helix</keyword>
<dbReference type="GO" id="GO:0005576">
    <property type="term" value="C:extracellular region"/>
    <property type="evidence" value="ECO:0007669"/>
    <property type="project" value="InterPro"/>
</dbReference>
<reference evidence="5" key="1">
    <citation type="submission" date="2022-11" db="UniProtKB">
        <authorList>
            <consortium name="WormBaseParasite"/>
        </authorList>
    </citation>
    <scope>IDENTIFICATION</scope>
</reference>
<protein>
    <submittedName>
        <fullName evidence="5">Chitin-binding type-2 domain-containing protein</fullName>
    </submittedName>
</protein>
<dbReference type="SMART" id="SM00494">
    <property type="entry name" value="ChtBD2"/>
    <property type="match status" value="1"/>
</dbReference>
<dbReference type="PROSITE" id="PS50940">
    <property type="entry name" value="CHIT_BIND_II"/>
    <property type="match status" value="1"/>
</dbReference>
<evidence type="ECO:0000313" key="5">
    <source>
        <dbReference type="WBParaSite" id="PDA_v2.g19114.t1"/>
    </source>
</evidence>
<organism evidence="4 5">
    <name type="scientific">Panagrolaimus davidi</name>
    <dbReference type="NCBI Taxonomy" id="227884"/>
    <lineage>
        <taxon>Eukaryota</taxon>
        <taxon>Metazoa</taxon>
        <taxon>Ecdysozoa</taxon>
        <taxon>Nematoda</taxon>
        <taxon>Chromadorea</taxon>
        <taxon>Rhabditida</taxon>
        <taxon>Tylenchina</taxon>
        <taxon>Panagrolaimomorpha</taxon>
        <taxon>Panagrolaimoidea</taxon>
        <taxon>Panagrolaimidae</taxon>
        <taxon>Panagrolaimus</taxon>
    </lineage>
</organism>
<feature type="domain" description="Chitin-binding type-2" evidence="3">
    <location>
        <begin position="88"/>
        <end position="146"/>
    </location>
</feature>
<dbReference type="InterPro" id="IPR002557">
    <property type="entry name" value="Chitin-bd_dom"/>
</dbReference>
<feature type="compositionally biased region" description="Low complexity" evidence="1">
    <location>
        <begin position="18"/>
        <end position="33"/>
    </location>
</feature>
<evidence type="ECO:0000256" key="2">
    <source>
        <dbReference type="SAM" id="Phobius"/>
    </source>
</evidence>
<dbReference type="Proteomes" id="UP000887578">
    <property type="component" value="Unplaced"/>
</dbReference>
<dbReference type="SUPFAM" id="SSF57625">
    <property type="entry name" value="Invertebrate chitin-binding proteins"/>
    <property type="match status" value="1"/>
</dbReference>